<sequence>MSKAVAGGRAVHDNSRSRSQRMFNCVVRRLLTSPVHGLMSGKLIVIEVTGRRTGTRYSVPTAYAERGEQVLVGSAGTWVRNLSPERPVVLVHRGRRRSMVPEVVTDAGQVVQLVADLLPGNSILQRNMGVTLGADGSPDRAQLAAARARGWVYATFAPA</sequence>
<dbReference type="AlphaFoldDB" id="A0A9D2J619"/>
<protein>
    <submittedName>
        <fullName evidence="1">Nitroreductase family deazaflavin-dependent oxidoreductase</fullName>
    </submittedName>
</protein>
<evidence type="ECO:0000313" key="1">
    <source>
        <dbReference type="EMBL" id="HIZ36969.1"/>
    </source>
</evidence>
<evidence type="ECO:0000313" key="2">
    <source>
        <dbReference type="Proteomes" id="UP000824037"/>
    </source>
</evidence>
<dbReference type="Gene3D" id="2.30.110.10">
    <property type="entry name" value="Electron Transport, Fmn-binding Protein, Chain A"/>
    <property type="match status" value="1"/>
</dbReference>
<proteinExistence type="predicted"/>
<accession>A0A9D2J619</accession>
<dbReference type="GO" id="GO:0016491">
    <property type="term" value="F:oxidoreductase activity"/>
    <property type="evidence" value="ECO:0007669"/>
    <property type="project" value="InterPro"/>
</dbReference>
<dbReference type="EMBL" id="DXBY01000249">
    <property type="protein sequence ID" value="HIZ36969.1"/>
    <property type="molecule type" value="Genomic_DNA"/>
</dbReference>
<name>A0A9D2J619_9MICO</name>
<reference evidence="1" key="2">
    <citation type="submission" date="2021-04" db="EMBL/GenBank/DDBJ databases">
        <authorList>
            <person name="Gilroy R."/>
        </authorList>
    </citation>
    <scope>NUCLEOTIDE SEQUENCE</scope>
    <source>
        <strain evidence="1">ChiGjej4B4-7305</strain>
    </source>
</reference>
<dbReference type="InterPro" id="IPR012349">
    <property type="entry name" value="Split_barrel_FMN-bd"/>
</dbReference>
<gene>
    <name evidence="1" type="ORF">H9815_14445</name>
</gene>
<dbReference type="InterPro" id="IPR004378">
    <property type="entry name" value="F420H2_quin_Rdtase"/>
</dbReference>
<dbReference type="Proteomes" id="UP000824037">
    <property type="component" value="Unassembled WGS sequence"/>
</dbReference>
<comment type="caution">
    <text evidence="1">The sequence shown here is derived from an EMBL/GenBank/DDBJ whole genome shotgun (WGS) entry which is preliminary data.</text>
</comment>
<dbReference type="Pfam" id="PF04075">
    <property type="entry name" value="F420H2_quin_red"/>
    <property type="match status" value="1"/>
</dbReference>
<organism evidence="1 2">
    <name type="scientific">Candidatus Ruania gallistercoris</name>
    <dbReference type="NCBI Taxonomy" id="2838746"/>
    <lineage>
        <taxon>Bacteria</taxon>
        <taxon>Bacillati</taxon>
        <taxon>Actinomycetota</taxon>
        <taxon>Actinomycetes</taxon>
        <taxon>Micrococcales</taxon>
        <taxon>Ruaniaceae</taxon>
        <taxon>Ruania</taxon>
    </lineage>
</organism>
<reference evidence="1" key="1">
    <citation type="journal article" date="2021" name="PeerJ">
        <title>Extensive microbial diversity within the chicken gut microbiome revealed by metagenomics and culture.</title>
        <authorList>
            <person name="Gilroy R."/>
            <person name="Ravi A."/>
            <person name="Getino M."/>
            <person name="Pursley I."/>
            <person name="Horton D.L."/>
            <person name="Alikhan N.F."/>
            <person name="Baker D."/>
            <person name="Gharbi K."/>
            <person name="Hall N."/>
            <person name="Watson M."/>
            <person name="Adriaenssens E.M."/>
            <person name="Foster-Nyarko E."/>
            <person name="Jarju S."/>
            <person name="Secka A."/>
            <person name="Antonio M."/>
            <person name="Oren A."/>
            <person name="Chaudhuri R.R."/>
            <person name="La Ragione R."/>
            <person name="Hildebrand F."/>
            <person name="Pallen M.J."/>
        </authorList>
    </citation>
    <scope>NUCLEOTIDE SEQUENCE</scope>
    <source>
        <strain evidence="1">ChiGjej4B4-7305</strain>
    </source>
</reference>